<reference evidence="1 2" key="1">
    <citation type="submission" date="2020-02" db="EMBL/GenBank/DDBJ databases">
        <authorList>
            <person name="Ferguson B K."/>
        </authorList>
    </citation>
    <scope>NUCLEOTIDE SEQUENCE [LARGE SCALE GENOMIC DNA]</scope>
</reference>
<organism evidence="1 2">
    <name type="scientific">Nesidiocoris tenuis</name>
    <dbReference type="NCBI Taxonomy" id="355587"/>
    <lineage>
        <taxon>Eukaryota</taxon>
        <taxon>Metazoa</taxon>
        <taxon>Ecdysozoa</taxon>
        <taxon>Arthropoda</taxon>
        <taxon>Hexapoda</taxon>
        <taxon>Insecta</taxon>
        <taxon>Pterygota</taxon>
        <taxon>Neoptera</taxon>
        <taxon>Paraneoptera</taxon>
        <taxon>Hemiptera</taxon>
        <taxon>Heteroptera</taxon>
        <taxon>Panheteroptera</taxon>
        <taxon>Cimicomorpha</taxon>
        <taxon>Miridae</taxon>
        <taxon>Dicyphina</taxon>
        <taxon>Nesidiocoris</taxon>
    </lineage>
</organism>
<name>A0A6H5H6H6_9HEMI</name>
<dbReference type="AlphaFoldDB" id="A0A6H5H6H6"/>
<keyword evidence="2" id="KW-1185">Reference proteome</keyword>
<accession>A0A6H5H6H6</accession>
<proteinExistence type="predicted"/>
<feature type="non-terminal residue" evidence="1">
    <location>
        <position position="200"/>
    </location>
</feature>
<sequence length="200" mass="21702">LDPGDVEHVVDGRLDVTGHQPVRPVAHTGQTLVGLRMHGSAVRRHQAPSPDDDAAVELPCRRRPRDDALRPVRPADLLQLGRLARGAQGFLEPGVVDARPRIQVLDVRDAGHVDDGPARVDDLSPGGRLFAQRLVQLSVLVVDDSARRRVAPPDDGAVRRSAVDDRADAALRTRIFLDTQLSELGGSAIHPLPAIRYENI</sequence>
<protein>
    <submittedName>
        <fullName evidence="1">Uncharacterized protein</fullName>
    </submittedName>
</protein>
<dbReference type="EMBL" id="CADCXU010024094">
    <property type="protein sequence ID" value="CAB0011362.1"/>
    <property type="molecule type" value="Genomic_DNA"/>
</dbReference>
<evidence type="ECO:0000313" key="1">
    <source>
        <dbReference type="EMBL" id="CAB0011362.1"/>
    </source>
</evidence>
<evidence type="ECO:0000313" key="2">
    <source>
        <dbReference type="Proteomes" id="UP000479000"/>
    </source>
</evidence>
<gene>
    <name evidence="1" type="ORF">NTEN_LOCUS16328</name>
</gene>
<feature type="non-terminal residue" evidence="1">
    <location>
        <position position="1"/>
    </location>
</feature>
<dbReference type="Proteomes" id="UP000479000">
    <property type="component" value="Unassembled WGS sequence"/>
</dbReference>